<accession>A0ABW5UVH4</accession>
<evidence type="ECO:0000259" key="3">
    <source>
        <dbReference type="Pfam" id="PF00144"/>
    </source>
</evidence>
<sequence length="447" mass="46643">MRWVSAATAAVAALVLSGCVGSALPGPTAVPLRPTESASFETDDLVALMNDLHDAGAPAVTIEVRDGDEVWSSAVGVQSTRSELPAKPTDASRVASLTKPMVATLVMQLVDDGEIALDTAIEDVLPGVVGGRDVTVEQLLQHTSGMPDYVPALALEDPTQIISILEEGRSHEELVDLALGQDWLFDPGTGWEYSNSNYVVLTMLIEELTGMPLAEVLAERIATPLGLANTSIPEGTSLPTNSLHGYVVESGLGIDVTEQDASLWTGAGAVVSTPADVSTFMRALLTGQILSPRLVGYMLRLNDEGYGLGVQARGNQCGDSEPTLINSQLVEPRASPEAEGTTGAAPTEAPAAAPGPSVPENWPDEPEEGSGSVTTDDAGTSAVQIGEPGYVYGHLGSGLGYRALTLSSPDGLRQVTVFWTASEISQDNDVRVHLAYDIADAALSRDC</sequence>
<keyword evidence="2" id="KW-0732">Signal</keyword>
<dbReference type="Gene3D" id="3.40.710.10">
    <property type="entry name" value="DD-peptidase/beta-lactamase superfamily"/>
    <property type="match status" value="1"/>
</dbReference>
<dbReference type="Proteomes" id="UP001597492">
    <property type="component" value="Unassembled WGS sequence"/>
</dbReference>
<protein>
    <submittedName>
        <fullName evidence="4">Serine hydrolase domain-containing protein</fullName>
        <ecNumber evidence="4">3.-.-.-</ecNumber>
    </submittedName>
</protein>
<feature type="chain" id="PRO_5046637295" evidence="2">
    <location>
        <begin position="23"/>
        <end position="447"/>
    </location>
</feature>
<dbReference type="InterPro" id="IPR012338">
    <property type="entry name" value="Beta-lactam/transpept-like"/>
</dbReference>
<dbReference type="GO" id="GO:0016787">
    <property type="term" value="F:hydrolase activity"/>
    <property type="evidence" value="ECO:0007669"/>
    <property type="project" value="UniProtKB-KW"/>
</dbReference>
<dbReference type="InterPro" id="IPR050491">
    <property type="entry name" value="AmpC-like"/>
</dbReference>
<dbReference type="InterPro" id="IPR001466">
    <property type="entry name" value="Beta-lactam-related"/>
</dbReference>
<evidence type="ECO:0000313" key="4">
    <source>
        <dbReference type="EMBL" id="MFD2757458.1"/>
    </source>
</evidence>
<evidence type="ECO:0000256" key="2">
    <source>
        <dbReference type="SAM" id="SignalP"/>
    </source>
</evidence>
<dbReference type="SUPFAM" id="SSF56601">
    <property type="entry name" value="beta-lactamase/transpeptidase-like"/>
    <property type="match status" value="1"/>
</dbReference>
<feature type="domain" description="Beta-lactamase-related" evidence="3">
    <location>
        <begin position="60"/>
        <end position="294"/>
    </location>
</feature>
<dbReference type="EMBL" id="JBHUNE010000003">
    <property type="protein sequence ID" value="MFD2757458.1"/>
    <property type="molecule type" value="Genomic_DNA"/>
</dbReference>
<comment type="caution">
    <text evidence="4">The sequence shown here is derived from an EMBL/GenBank/DDBJ whole genome shotgun (WGS) entry which is preliminary data.</text>
</comment>
<feature type="compositionally biased region" description="Low complexity" evidence="1">
    <location>
        <begin position="337"/>
        <end position="355"/>
    </location>
</feature>
<feature type="region of interest" description="Disordered" evidence="1">
    <location>
        <begin position="332"/>
        <end position="381"/>
    </location>
</feature>
<proteinExistence type="predicted"/>
<reference evidence="5" key="1">
    <citation type="journal article" date="2019" name="Int. J. Syst. Evol. Microbiol.">
        <title>The Global Catalogue of Microorganisms (GCM) 10K type strain sequencing project: providing services to taxonomists for standard genome sequencing and annotation.</title>
        <authorList>
            <consortium name="The Broad Institute Genomics Platform"/>
            <consortium name="The Broad Institute Genome Sequencing Center for Infectious Disease"/>
            <person name="Wu L."/>
            <person name="Ma J."/>
        </authorList>
    </citation>
    <scope>NUCLEOTIDE SEQUENCE [LARGE SCALE GENOMIC DNA]</scope>
    <source>
        <strain evidence="5">TISTR 1514</strain>
    </source>
</reference>
<dbReference type="PANTHER" id="PTHR46825">
    <property type="entry name" value="D-ALANYL-D-ALANINE-CARBOXYPEPTIDASE/ENDOPEPTIDASE AMPH"/>
    <property type="match status" value="1"/>
</dbReference>
<evidence type="ECO:0000313" key="5">
    <source>
        <dbReference type="Proteomes" id="UP001597492"/>
    </source>
</evidence>
<dbReference type="EC" id="3.-.-.-" evidence="4"/>
<evidence type="ECO:0000256" key="1">
    <source>
        <dbReference type="SAM" id="MobiDB-lite"/>
    </source>
</evidence>
<dbReference type="Pfam" id="PF00144">
    <property type="entry name" value="Beta-lactamase"/>
    <property type="match status" value="1"/>
</dbReference>
<dbReference type="PROSITE" id="PS51257">
    <property type="entry name" value="PROKAR_LIPOPROTEIN"/>
    <property type="match status" value="1"/>
</dbReference>
<keyword evidence="5" id="KW-1185">Reference proteome</keyword>
<name>A0ABW5UVH4_9MICO</name>
<feature type="signal peptide" evidence="2">
    <location>
        <begin position="1"/>
        <end position="22"/>
    </location>
</feature>
<dbReference type="PANTHER" id="PTHR46825:SF7">
    <property type="entry name" value="D-ALANYL-D-ALANINE CARBOXYPEPTIDASE"/>
    <property type="match status" value="1"/>
</dbReference>
<keyword evidence="4" id="KW-0378">Hydrolase</keyword>
<dbReference type="RefSeq" id="WP_019618003.1">
    <property type="nucleotide sequence ID" value="NZ_JBHUNE010000003.1"/>
</dbReference>
<organism evidence="4 5">
    <name type="scientific">Gulosibacter faecalis</name>
    <dbReference type="NCBI Taxonomy" id="272240"/>
    <lineage>
        <taxon>Bacteria</taxon>
        <taxon>Bacillati</taxon>
        <taxon>Actinomycetota</taxon>
        <taxon>Actinomycetes</taxon>
        <taxon>Micrococcales</taxon>
        <taxon>Microbacteriaceae</taxon>
        <taxon>Gulosibacter</taxon>
    </lineage>
</organism>
<feature type="compositionally biased region" description="Polar residues" evidence="1">
    <location>
        <begin position="371"/>
        <end position="381"/>
    </location>
</feature>
<gene>
    <name evidence="4" type="ORF">ACFSW7_03575</name>
</gene>